<dbReference type="EMBL" id="AAXW01000002">
    <property type="protein sequence ID" value="EAZ93887.1"/>
    <property type="molecule type" value="Genomic_DNA"/>
</dbReference>
<evidence type="ECO:0000313" key="1">
    <source>
        <dbReference type="EMBL" id="EAZ93887.1"/>
    </source>
</evidence>
<dbReference type="AlphaFoldDB" id="A3IJA5"/>
<evidence type="ECO:0000313" key="2">
    <source>
        <dbReference type="Proteomes" id="UP000003781"/>
    </source>
</evidence>
<organism evidence="1 2">
    <name type="scientific">Crocosphaera chwakensis CCY0110</name>
    <dbReference type="NCBI Taxonomy" id="391612"/>
    <lineage>
        <taxon>Bacteria</taxon>
        <taxon>Bacillati</taxon>
        <taxon>Cyanobacteriota</taxon>
        <taxon>Cyanophyceae</taxon>
        <taxon>Oscillatoriophycideae</taxon>
        <taxon>Chroococcales</taxon>
        <taxon>Aphanothecaceae</taxon>
        <taxon>Crocosphaera</taxon>
        <taxon>Crocosphaera chwakensis</taxon>
    </lineage>
</organism>
<comment type="caution">
    <text evidence="1">The sequence shown here is derived from an EMBL/GenBank/DDBJ whole genome shotgun (WGS) entry which is preliminary data.</text>
</comment>
<sequence>MENVSRRGSKRVMCLCLSRSNPLLSAIARGGSDLKLSLAFRI</sequence>
<gene>
    <name evidence="1" type="ORF">CY0110_18867</name>
</gene>
<reference evidence="1 2" key="1">
    <citation type="submission" date="2007-03" db="EMBL/GenBank/DDBJ databases">
        <authorList>
            <person name="Stal L."/>
            <person name="Ferriera S."/>
            <person name="Johnson J."/>
            <person name="Kravitz S."/>
            <person name="Beeson K."/>
            <person name="Sutton G."/>
            <person name="Rogers Y.-H."/>
            <person name="Friedman R."/>
            <person name="Frazier M."/>
            <person name="Venter J.C."/>
        </authorList>
    </citation>
    <scope>NUCLEOTIDE SEQUENCE [LARGE SCALE GENOMIC DNA]</scope>
    <source>
        <strain evidence="1 2">CCY0110</strain>
    </source>
</reference>
<keyword evidence="2" id="KW-1185">Reference proteome</keyword>
<proteinExistence type="predicted"/>
<dbReference type="Proteomes" id="UP000003781">
    <property type="component" value="Unassembled WGS sequence"/>
</dbReference>
<protein>
    <submittedName>
        <fullName evidence="1">Uncharacterized protein</fullName>
    </submittedName>
</protein>
<name>A3IJA5_9CHRO</name>
<accession>A3IJA5</accession>